<proteinExistence type="predicted"/>
<dbReference type="AlphaFoldDB" id="A0A6J4RN72"/>
<protein>
    <submittedName>
        <fullName evidence="2">Uncharacterized protein</fullName>
    </submittedName>
</protein>
<gene>
    <name evidence="2" type="ORF">AVDCRST_MAG05-745</name>
</gene>
<accession>A0A6J4RN72</accession>
<dbReference type="EMBL" id="CADCVM010000089">
    <property type="protein sequence ID" value="CAA9473612.1"/>
    <property type="molecule type" value="Genomic_DNA"/>
</dbReference>
<feature type="region of interest" description="Disordered" evidence="1">
    <location>
        <begin position="1"/>
        <end position="56"/>
    </location>
</feature>
<feature type="compositionally biased region" description="Low complexity" evidence="1">
    <location>
        <begin position="7"/>
        <end position="16"/>
    </location>
</feature>
<organism evidence="2">
    <name type="scientific">uncultured Rubrobacteraceae bacterium</name>
    <dbReference type="NCBI Taxonomy" id="349277"/>
    <lineage>
        <taxon>Bacteria</taxon>
        <taxon>Bacillati</taxon>
        <taxon>Actinomycetota</taxon>
        <taxon>Rubrobacteria</taxon>
        <taxon>Rubrobacterales</taxon>
        <taxon>Rubrobacteraceae</taxon>
        <taxon>environmental samples</taxon>
    </lineage>
</organism>
<feature type="non-terminal residue" evidence="2">
    <location>
        <position position="1"/>
    </location>
</feature>
<evidence type="ECO:0000256" key="1">
    <source>
        <dbReference type="SAM" id="MobiDB-lite"/>
    </source>
</evidence>
<feature type="non-terminal residue" evidence="2">
    <location>
        <position position="56"/>
    </location>
</feature>
<evidence type="ECO:0000313" key="2">
    <source>
        <dbReference type="EMBL" id="CAA9473612.1"/>
    </source>
</evidence>
<name>A0A6J4RN72_9ACTN</name>
<reference evidence="2" key="1">
    <citation type="submission" date="2020-02" db="EMBL/GenBank/DDBJ databases">
        <authorList>
            <person name="Meier V. D."/>
        </authorList>
    </citation>
    <scope>NUCLEOTIDE SEQUENCE</scope>
    <source>
        <strain evidence="2">AVDCRST_MAG05</strain>
    </source>
</reference>
<sequence>GPVGITAARRSASLYRRSGEHVPYQEGAGPARLPRRRGRDAPPRQAGRAPVAPQPR</sequence>